<dbReference type="PANTHER" id="PTHR10658:SF11">
    <property type="entry name" value="VIBRATOR, ISOFORM B"/>
    <property type="match status" value="1"/>
</dbReference>
<dbReference type="PANTHER" id="PTHR10658">
    <property type="entry name" value="PHOSPHATIDYLINOSITOL TRANSFER PROTEIN"/>
    <property type="match status" value="1"/>
</dbReference>
<dbReference type="InterPro" id="IPR001666">
    <property type="entry name" value="PI_transfer"/>
</dbReference>
<accession>A0A4P9YX06</accession>
<dbReference type="OrthoDB" id="18453at2759"/>
<dbReference type="AlphaFoldDB" id="A0A4P9YX06"/>
<evidence type="ECO:0000259" key="2">
    <source>
        <dbReference type="Pfam" id="PF02121"/>
    </source>
</evidence>
<dbReference type="EMBL" id="KZ990495">
    <property type="protein sequence ID" value="RKP24032.1"/>
    <property type="molecule type" value="Genomic_DNA"/>
</dbReference>
<reference evidence="4" key="1">
    <citation type="journal article" date="2018" name="Nat. Microbiol.">
        <title>Leveraging single-cell genomics to expand the fungal tree of life.</title>
        <authorList>
            <person name="Ahrendt S.R."/>
            <person name="Quandt C.A."/>
            <person name="Ciobanu D."/>
            <person name="Clum A."/>
            <person name="Salamov A."/>
            <person name="Andreopoulos B."/>
            <person name="Cheng J.F."/>
            <person name="Woyke T."/>
            <person name="Pelin A."/>
            <person name="Henrissat B."/>
            <person name="Reynolds N.K."/>
            <person name="Benny G.L."/>
            <person name="Smith M.E."/>
            <person name="James T.Y."/>
            <person name="Grigoriev I.V."/>
        </authorList>
    </citation>
    <scope>NUCLEOTIDE SEQUENCE [LARGE SCALE GENOMIC DNA]</scope>
    <source>
        <strain evidence="4">Benny S71-1</strain>
    </source>
</reference>
<dbReference type="Proteomes" id="UP000278143">
    <property type="component" value="Unassembled WGS sequence"/>
</dbReference>
<name>A0A4P9YX06_9FUNG</name>
<dbReference type="InterPro" id="IPR023393">
    <property type="entry name" value="START-like_dom_sf"/>
</dbReference>
<gene>
    <name evidence="3" type="ORF">SYNPS1DRAFT_23875</name>
</gene>
<evidence type="ECO:0000313" key="4">
    <source>
        <dbReference type="Proteomes" id="UP000278143"/>
    </source>
</evidence>
<dbReference type="Gene3D" id="3.30.530.20">
    <property type="match status" value="1"/>
</dbReference>
<evidence type="ECO:0000313" key="3">
    <source>
        <dbReference type="EMBL" id="RKP24032.1"/>
    </source>
</evidence>
<dbReference type="InterPro" id="IPR055261">
    <property type="entry name" value="PI_transfer_N"/>
</dbReference>
<organism evidence="3 4">
    <name type="scientific">Syncephalis pseudoplumigaleata</name>
    <dbReference type="NCBI Taxonomy" id="1712513"/>
    <lineage>
        <taxon>Eukaryota</taxon>
        <taxon>Fungi</taxon>
        <taxon>Fungi incertae sedis</taxon>
        <taxon>Zoopagomycota</taxon>
        <taxon>Zoopagomycotina</taxon>
        <taxon>Zoopagomycetes</taxon>
        <taxon>Zoopagales</taxon>
        <taxon>Piptocephalidaceae</taxon>
        <taxon>Syncephalis</taxon>
    </lineage>
</organism>
<keyword evidence="4" id="KW-1185">Reference proteome</keyword>
<dbReference type="SUPFAM" id="SSF55961">
    <property type="entry name" value="Bet v1-like"/>
    <property type="match status" value="1"/>
</dbReference>
<feature type="domain" description="Phosphatidylinositol transfer protein N-terminal" evidence="2">
    <location>
        <begin position="1"/>
        <end position="74"/>
    </location>
</feature>
<sequence>MLIKEYRVVMNCTEAEYQVGQLYAVAEQSKEETGADGDGVKIEKNEPYDDPDKGKGQYTYKTYYLTKAVRGGLEWLSLLQNQ</sequence>
<dbReference type="Pfam" id="PF02121">
    <property type="entry name" value="IP_trans"/>
    <property type="match status" value="1"/>
</dbReference>
<dbReference type="GO" id="GO:0005548">
    <property type="term" value="F:phospholipid transporter activity"/>
    <property type="evidence" value="ECO:0007669"/>
    <property type="project" value="InterPro"/>
</dbReference>
<protein>
    <submittedName>
        <fullName evidence="3">Phosphatidylinositol transfer protein</fullName>
    </submittedName>
</protein>
<feature type="region of interest" description="Disordered" evidence="1">
    <location>
        <begin position="31"/>
        <end position="53"/>
    </location>
</feature>
<evidence type="ECO:0000256" key="1">
    <source>
        <dbReference type="SAM" id="MobiDB-lite"/>
    </source>
</evidence>
<proteinExistence type="predicted"/>